<accession>A0A2I1EJP6</accession>
<evidence type="ECO:0000313" key="1">
    <source>
        <dbReference type="EMBL" id="PKC59434.1"/>
    </source>
</evidence>
<dbReference type="Proteomes" id="UP000232688">
    <property type="component" value="Unassembled WGS sequence"/>
</dbReference>
<evidence type="ECO:0000313" key="2">
    <source>
        <dbReference type="Proteomes" id="UP000232688"/>
    </source>
</evidence>
<dbReference type="VEuPathDB" id="FungiDB:RhiirA1_469440"/>
<sequence length="173" mass="19518">MHCVDTTSFKNSKVVRFNVAQDDNEYLSIRTIYPDGTVKGFDLPSDTLNIQSFNFLTYVEADNINNPLTYNDWRMVIDLDGVIHSKIKLGSSYVNIASKEWKTSDENGVIQQIVETVNIYLTGHPLETVATMDGGYALIHPNNTGSTTFSITPLTHNLEFTACWLNMVKKYLL</sequence>
<reference evidence="1 2" key="1">
    <citation type="submission" date="2017-10" db="EMBL/GenBank/DDBJ databases">
        <title>Extensive intraspecific genome diversity in a model arbuscular mycorrhizal fungus.</title>
        <authorList>
            <person name="Chen E.C.H."/>
            <person name="Morin E."/>
            <person name="Baudet D."/>
            <person name="Noel J."/>
            <person name="Ndikumana S."/>
            <person name="Charron P."/>
            <person name="St-Onge C."/>
            <person name="Giorgi J."/>
            <person name="Grigoriev I.V."/>
            <person name="Roux C."/>
            <person name="Martin F.M."/>
            <person name="Corradi N."/>
        </authorList>
    </citation>
    <scope>NUCLEOTIDE SEQUENCE [LARGE SCALE GENOMIC DNA]</scope>
    <source>
        <strain evidence="1 2">A1</strain>
    </source>
</reference>
<comment type="caution">
    <text evidence="1">The sequence shown here is derived from an EMBL/GenBank/DDBJ whole genome shotgun (WGS) entry which is preliminary data.</text>
</comment>
<organism evidence="1 2">
    <name type="scientific">Rhizophagus irregularis</name>
    <dbReference type="NCBI Taxonomy" id="588596"/>
    <lineage>
        <taxon>Eukaryota</taxon>
        <taxon>Fungi</taxon>
        <taxon>Fungi incertae sedis</taxon>
        <taxon>Mucoromycota</taxon>
        <taxon>Glomeromycotina</taxon>
        <taxon>Glomeromycetes</taxon>
        <taxon>Glomerales</taxon>
        <taxon>Glomeraceae</taxon>
        <taxon>Rhizophagus</taxon>
    </lineage>
</organism>
<proteinExistence type="predicted"/>
<dbReference type="OrthoDB" id="2308079at2759"/>
<dbReference type="EMBL" id="LLXH01001329">
    <property type="protein sequence ID" value="PKC59434.1"/>
    <property type="molecule type" value="Genomic_DNA"/>
</dbReference>
<reference evidence="1 2" key="2">
    <citation type="submission" date="2017-10" db="EMBL/GenBank/DDBJ databases">
        <title>Genome analyses suggest a sexual origin of heterokaryosis in a supposedly ancient asexual fungus.</title>
        <authorList>
            <person name="Corradi N."/>
            <person name="Sedzielewska K."/>
            <person name="Noel J."/>
            <person name="Charron P."/>
            <person name="Farinelli L."/>
            <person name="Marton T."/>
            <person name="Kruger M."/>
            <person name="Pelin A."/>
            <person name="Brachmann A."/>
            <person name="Corradi N."/>
        </authorList>
    </citation>
    <scope>NUCLEOTIDE SEQUENCE [LARGE SCALE GENOMIC DNA]</scope>
    <source>
        <strain evidence="1 2">A1</strain>
    </source>
</reference>
<name>A0A2I1EJP6_9GLOM</name>
<protein>
    <submittedName>
        <fullName evidence="1">Uncharacterized protein</fullName>
    </submittedName>
</protein>
<gene>
    <name evidence="1" type="ORF">RhiirA1_469440</name>
</gene>
<dbReference type="AlphaFoldDB" id="A0A2I1EJP6"/>